<comment type="caution">
    <text evidence="2">The sequence shown here is derived from an EMBL/GenBank/DDBJ whole genome shotgun (WGS) entry which is preliminary data.</text>
</comment>
<sequence length="213" mass="23558">MVLWPNNLGPGDEANFTRRKQRSPTSSSLSTKMSTMGEMRLGYWATWCLADVHSTNTMCIASSYGCKISTSNISRDFDLEGRSEDISPQPFLSPAALAETFDQGHLQLLAPIGIFEAQVSILQCHIASSLHQKGEIKNSDMSNTSVLRSYAPKRKSLTFALPVNFPESQIRYYLHPQTPSRLKIPPFRPRKSGSLGKTVSVLLHTSDPVVSVD</sequence>
<dbReference type="AlphaFoldDB" id="A0A9P4NV18"/>
<evidence type="ECO:0000313" key="3">
    <source>
        <dbReference type="Proteomes" id="UP000800235"/>
    </source>
</evidence>
<feature type="region of interest" description="Disordered" evidence="1">
    <location>
        <begin position="1"/>
        <end position="32"/>
    </location>
</feature>
<accession>A0A9P4NV18</accession>
<evidence type="ECO:0000313" key="2">
    <source>
        <dbReference type="EMBL" id="KAF2432241.1"/>
    </source>
</evidence>
<keyword evidence="3" id="KW-1185">Reference proteome</keyword>
<evidence type="ECO:0000256" key="1">
    <source>
        <dbReference type="SAM" id="MobiDB-lite"/>
    </source>
</evidence>
<organism evidence="2 3">
    <name type="scientific">Tothia fuscella</name>
    <dbReference type="NCBI Taxonomy" id="1048955"/>
    <lineage>
        <taxon>Eukaryota</taxon>
        <taxon>Fungi</taxon>
        <taxon>Dikarya</taxon>
        <taxon>Ascomycota</taxon>
        <taxon>Pezizomycotina</taxon>
        <taxon>Dothideomycetes</taxon>
        <taxon>Pleosporomycetidae</taxon>
        <taxon>Venturiales</taxon>
        <taxon>Cylindrosympodiaceae</taxon>
        <taxon>Tothia</taxon>
    </lineage>
</organism>
<gene>
    <name evidence="2" type="ORF">EJ08DRAFT_139523</name>
</gene>
<reference evidence="2" key="1">
    <citation type="journal article" date="2020" name="Stud. Mycol.">
        <title>101 Dothideomycetes genomes: a test case for predicting lifestyles and emergence of pathogens.</title>
        <authorList>
            <person name="Haridas S."/>
            <person name="Albert R."/>
            <person name="Binder M."/>
            <person name="Bloem J."/>
            <person name="Labutti K."/>
            <person name="Salamov A."/>
            <person name="Andreopoulos B."/>
            <person name="Baker S."/>
            <person name="Barry K."/>
            <person name="Bills G."/>
            <person name="Bluhm B."/>
            <person name="Cannon C."/>
            <person name="Castanera R."/>
            <person name="Culley D."/>
            <person name="Daum C."/>
            <person name="Ezra D."/>
            <person name="Gonzalez J."/>
            <person name="Henrissat B."/>
            <person name="Kuo A."/>
            <person name="Liang C."/>
            <person name="Lipzen A."/>
            <person name="Lutzoni F."/>
            <person name="Magnuson J."/>
            <person name="Mondo S."/>
            <person name="Nolan M."/>
            <person name="Ohm R."/>
            <person name="Pangilinan J."/>
            <person name="Park H.-J."/>
            <person name="Ramirez L."/>
            <person name="Alfaro M."/>
            <person name="Sun H."/>
            <person name="Tritt A."/>
            <person name="Yoshinaga Y."/>
            <person name="Zwiers L.-H."/>
            <person name="Turgeon B."/>
            <person name="Goodwin S."/>
            <person name="Spatafora J."/>
            <person name="Crous P."/>
            <person name="Grigoriev I."/>
        </authorList>
    </citation>
    <scope>NUCLEOTIDE SEQUENCE</scope>
    <source>
        <strain evidence="2">CBS 130266</strain>
    </source>
</reference>
<name>A0A9P4NV18_9PEZI</name>
<feature type="compositionally biased region" description="Low complexity" evidence="1">
    <location>
        <begin position="23"/>
        <end position="32"/>
    </location>
</feature>
<dbReference type="Proteomes" id="UP000800235">
    <property type="component" value="Unassembled WGS sequence"/>
</dbReference>
<proteinExistence type="predicted"/>
<dbReference type="EMBL" id="MU007027">
    <property type="protein sequence ID" value="KAF2432241.1"/>
    <property type="molecule type" value="Genomic_DNA"/>
</dbReference>
<protein>
    <submittedName>
        <fullName evidence="2">Uncharacterized protein</fullName>
    </submittedName>
</protein>